<proteinExistence type="predicted"/>
<dbReference type="KEGG" id="uam:UABAM_03242"/>
<dbReference type="AlphaFoldDB" id="A0A5S9IP51"/>
<keyword evidence="1 2" id="KW-0808">Transferase</keyword>
<dbReference type="Gene3D" id="3.40.50.2000">
    <property type="entry name" value="Glycogen Phosphorylase B"/>
    <property type="match status" value="2"/>
</dbReference>
<gene>
    <name evidence="2" type="ORF">UABAM_03242</name>
</gene>
<name>A0A5S9IP51_UABAM</name>
<evidence type="ECO:0000313" key="3">
    <source>
        <dbReference type="Proteomes" id="UP000326354"/>
    </source>
</evidence>
<dbReference type="GO" id="GO:0016757">
    <property type="term" value="F:glycosyltransferase activity"/>
    <property type="evidence" value="ECO:0007669"/>
    <property type="project" value="TreeGrafter"/>
</dbReference>
<dbReference type="GO" id="GO:0009103">
    <property type="term" value="P:lipopolysaccharide biosynthetic process"/>
    <property type="evidence" value="ECO:0007669"/>
    <property type="project" value="TreeGrafter"/>
</dbReference>
<dbReference type="CDD" id="cd03801">
    <property type="entry name" value="GT4_PimA-like"/>
    <property type="match status" value="1"/>
</dbReference>
<protein>
    <submittedName>
        <fullName evidence="2">Glycosyl transferase</fullName>
    </submittedName>
</protein>
<sequence length="384" mass="44327">MVVENPKPQRLHLLIICRSFPPRNCGVADYTYNLAKHLAQYRDMKVSIITSVNSQLEKIDNVDVFPIVDTWNLRGMKVVIDKIQQLSPQQILLQYVPYLYHQKGMPFYLCVLFWRLRAWKKAIFFHEVAIEISPRIKQLCVAIAQRFIAYFICRMSDHLIVSNECVAKFLGEKRTQLIHLGSNIPSCSLPENILQELRRQTVGECDLLFAIFGNIRNNHELLPTLKKLDSEQISWKILLVGSYQSAKCKPFYDEIVRLGMQEHIHVTGYVAADTAAKYLAMSDIFLIWEFPEKGIFLHSGSLCAAFANSLVIVSNKGELTDSILCRESGAILLKHLCTQTLIEHLNKIYTDATFRQEIQESAYSFFSKYLSWKVVCEKHRDLFQ</sequence>
<dbReference type="SUPFAM" id="SSF53756">
    <property type="entry name" value="UDP-Glycosyltransferase/glycogen phosphorylase"/>
    <property type="match status" value="1"/>
</dbReference>
<keyword evidence="3" id="KW-1185">Reference proteome</keyword>
<dbReference type="Proteomes" id="UP000326354">
    <property type="component" value="Chromosome"/>
</dbReference>
<organism evidence="2 3">
    <name type="scientific">Uabimicrobium amorphum</name>
    <dbReference type="NCBI Taxonomy" id="2596890"/>
    <lineage>
        <taxon>Bacteria</taxon>
        <taxon>Pseudomonadati</taxon>
        <taxon>Planctomycetota</taxon>
        <taxon>Candidatus Uabimicrobiia</taxon>
        <taxon>Candidatus Uabimicrobiales</taxon>
        <taxon>Candidatus Uabimicrobiaceae</taxon>
        <taxon>Candidatus Uabimicrobium</taxon>
    </lineage>
</organism>
<dbReference type="EMBL" id="AP019860">
    <property type="protein sequence ID" value="BBM84881.1"/>
    <property type="molecule type" value="Genomic_DNA"/>
</dbReference>
<evidence type="ECO:0000256" key="1">
    <source>
        <dbReference type="ARBA" id="ARBA00022679"/>
    </source>
</evidence>
<dbReference type="PANTHER" id="PTHR46401:SF2">
    <property type="entry name" value="GLYCOSYLTRANSFERASE WBBK-RELATED"/>
    <property type="match status" value="1"/>
</dbReference>
<dbReference type="PANTHER" id="PTHR46401">
    <property type="entry name" value="GLYCOSYLTRANSFERASE WBBK-RELATED"/>
    <property type="match status" value="1"/>
</dbReference>
<dbReference type="Pfam" id="PF13692">
    <property type="entry name" value="Glyco_trans_1_4"/>
    <property type="match status" value="1"/>
</dbReference>
<evidence type="ECO:0000313" key="2">
    <source>
        <dbReference type="EMBL" id="BBM84881.1"/>
    </source>
</evidence>
<accession>A0A5S9IP51</accession>
<reference evidence="2 3" key="1">
    <citation type="submission" date="2019-08" db="EMBL/GenBank/DDBJ databases">
        <title>Complete genome sequence of Candidatus Uab amorphum.</title>
        <authorList>
            <person name="Shiratori T."/>
            <person name="Suzuki S."/>
            <person name="Kakizawa Y."/>
            <person name="Ishida K."/>
        </authorList>
    </citation>
    <scope>NUCLEOTIDE SEQUENCE [LARGE SCALE GENOMIC DNA]</scope>
    <source>
        <strain evidence="2 3">SRT547</strain>
    </source>
</reference>